<dbReference type="EMBL" id="QTTT01000001">
    <property type="protein sequence ID" value="REE94689.1"/>
    <property type="molecule type" value="Genomic_DNA"/>
</dbReference>
<dbReference type="RefSeq" id="WP_116020600.1">
    <property type="nucleotide sequence ID" value="NZ_QTTT01000001.1"/>
</dbReference>
<dbReference type="Pfam" id="PF03279">
    <property type="entry name" value="Lip_A_acyltrans"/>
    <property type="match status" value="1"/>
</dbReference>
<dbReference type="OrthoDB" id="9803456at2"/>
<dbReference type="CDD" id="cd07984">
    <property type="entry name" value="LPLAT_LABLAT-like"/>
    <property type="match status" value="1"/>
</dbReference>
<reference evidence="7 8" key="1">
    <citation type="submission" date="2018-08" db="EMBL/GenBank/DDBJ databases">
        <title>Sequencing the genomes of 1000 actinobacteria strains.</title>
        <authorList>
            <person name="Klenk H.-P."/>
        </authorList>
    </citation>
    <scope>NUCLEOTIDE SEQUENCE [LARGE SCALE GENOMIC DNA]</scope>
    <source>
        <strain evidence="7 8">DSM 43927</strain>
    </source>
</reference>
<comment type="subcellular location">
    <subcellularLocation>
        <location evidence="1">Cell inner membrane</location>
    </subcellularLocation>
</comment>
<dbReference type="GO" id="GO:0016746">
    <property type="term" value="F:acyltransferase activity"/>
    <property type="evidence" value="ECO:0007669"/>
    <property type="project" value="UniProtKB-KW"/>
</dbReference>
<evidence type="ECO:0000256" key="4">
    <source>
        <dbReference type="ARBA" id="ARBA00022679"/>
    </source>
</evidence>
<dbReference type="AlphaFoldDB" id="A0A3D9SFM5"/>
<keyword evidence="4 7" id="KW-0808">Transferase</keyword>
<organism evidence="7 8">
    <name type="scientific">Thermomonospora umbrina</name>
    <dbReference type="NCBI Taxonomy" id="111806"/>
    <lineage>
        <taxon>Bacteria</taxon>
        <taxon>Bacillati</taxon>
        <taxon>Actinomycetota</taxon>
        <taxon>Actinomycetes</taxon>
        <taxon>Streptosporangiales</taxon>
        <taxon>Thermomonosporaceae</taxon>
        <taxon>Thermomonospora</taxon>
    </lineage>
</organism>
<sequence>MNVPSAGDLRDEAMDAAYALGWTVVRKMPERAARLLFTGLADRTWQRRGKGVARLERNLCRVLGKDAVDDEVRVLSKRVMRSYMRYWLEVFRLPELSRERILSGMNISGERALFDTLDSGRGAIVALPHMGNYEQAGAWVAHQGYRFTTVAERLRPESLFDRFVAFRESLGMEVLALGDGTGATVFGTLARRLRAGGLVCLVADRDLTASGVEVDFFGGPARMPGGPAALAVQTGAALFPVTLWFDGPGWGARVHDEIAVPDVPDRKDRIRAMTQELALVFQQGIAEHPEDWHMLQRVWVEDLS</sequence>
<gene>
    <name evidence="7" type="ORF">DFJ69_0037</name>
</gene>
<keyword evidence="5" id="KW-0472">Membrane</keyword>
<evidence type="ECO:0000256" key="2">
    <source>
        <dbReference type="ARBA" id="ARBA00022475"/>
    </source>
</evidence>
<protein>
    <submittedName>
        <fullName evidence="7">KDO2-lipid IV(A) lauroyltransferase</fullName>
    </submittedName>
</protein>
<keyword evidence="3" id="KW-0997">Cell inner membrane</keyword>
<evidence type="ECO:0000313" key="8">
    <source>
        <dbReference type="Proteomes" id="UP000256661"/>
    </source>
</evidence>
<dbReference type="NCBIfam" id="NF005919">
    <property type="entry name" value="PRK07920.1"/>
    <property type="match status" value="1"/>
</dbReference>
<dbReference type="PANTHER" id="PTHR30606">
    <property type="entry name" value="LIPID A BIOSYNTHESIS LAUROYL ACYLTRANSFERASE"/>
    <property type="match status" value="1"/>
</dbReference>
<dbReference type="PANTHER" id="PTHR30606:SF10">
    <property type="entry name" value="PHOSPHATIDYLINOSITOL MANNOSIDE ACYLTRANSFERASE"/>
    <property type="match status" value="1"/>
</dbReference>
<evidence type="ECO:0000256" key="1">
    <source>
        <dbReference type="ARBA" id="ARBA00004533"/>
    </source>
</evidence>
<dbReference type="InterPro" id="IPR004960">
    <property type="entry name" value="LipA_acyltrans"/>
</dbReference>
<dbReference type="GO" id="GO:0009247">
    <property type="term" value="P:glycolipid biosynthetic process"/>
    <property type="evidence" value="ECO:0007669"/>
    <property type="project" value="UniProtKB-ARBA"/>
</dbReference>
<proteinExistence type="predicted"/>
<accession>A0A3D9SFM5</accession>
<dbReference type="GO" id="GO:0005886">
    <property type="term" value="C:plasma membrane"/>
    <property type="evidence" value="ECO:0007669"/>
    <property type="project" value="UniProtKB-SubCell"/>
</dbReference>
<evidence type="ECO:0000256" key="6">
    <source>
        <dbReference type="ARBA" id="ARBA00023315"/>
    </source>
</evidence>
<comment type="caution">
    <text evidence="7">The sequence shown here is derived from an EMBL/GenBank/DDBJ whole genome shotgun (WGS) entry which is preliminary data.</text>
</comment>
<keyword evidence="2" id="KW-1003">Cell membrane</keyword>
<dbReference type="Proteomes" id="UP000256661">
    <property type="component" value="Unassembled WGS sequence"/>
</dbReference>
<evidence type="ECO:0000256" key="3">
    <source>
        <dbReference type="ARBA" id="ARBA00022519"/>
    </source>
</evidence>
<evidence type="ECO:0000313" key="7">
    <source>
        <dbReference type="EMBL" id="REE94689.1"/>
    </source>
</evidence>
<keyword evidence="8" id="KW-1185">Reference proteome</keyword>
<keyword evidence="6" id="KW-0012">Acyltransferase</keyword>
<evidence type="ECO:0000256" key="5">
    <source>
        <dbReference type="ARBA" id="ARBA00023136"/>
    </source>
</evidence>
<name>A0A3D9SFM5_9ACTN</name>